<keyword evidence="1" id="KW-0863">Zinc-finger</keyword>
<gene>
    <name evidence="4" type="ORF">K470DRAFT_42854</name>
</gene>
<feature type="domain" description="RING-type" evidence="3">
    <location>
        <begin position="5"/>
        <end position="66"/>
    </location>
</feature>
<dbReference type="GO" id="GO:0008270">
    <property type="term" value="F:zinc ion binding"/>
    <property type="evidence" value="ECO:0007669"/>
    <property type="project" value="UniProtKB-KW"/>
</dbReference>
<dbReference type="Pfam" id="PF13639">
    <property type="entry name" value="zf-RING_2"/>
    <property type="match status" value="1"/>
</dbReference>
<evidence type="ECO:0000313" key="4">
    <source>
        <dbReference type="EMBL" id="KAF2861403.1"/>
    </source>
</evidence>
<keyword evidence="1" id="KW-0862">Zinc</keyword>
<keyword evidence="5" id="KW-1185">Reference proteome</keyword>
<proteinExistence type="predicted"/>
<organism evidence="4 5">
    <name type="scientific">Piedraia hortae CBS 480.64</name>
    <dbReference type="NCBI Taxonomy" id="1314780"/>
    <lineage>
        <taxon>Eukaryota</taxon>
        <taxon>Fungi</taxon>
        <taxon>Dikarya</taxon>
        <taxon>Ascomycota</taxon>
        <taxon>Pezizomycotina</taxon>
        <taxon>Dothideomycetes</taxon>
        <taxon>Dothideomycetidae</taxon>
        <taxon>Capnodiales</taxon>
        <taxon>Piedraiaceae</taxon>
        <taxon>Piedraia</taxon>
    </lineage>
</organism>
<dbReference type="AlphaFoldDB" id="A0A6A7C1X6"/>
<dbReference type="PANTHER" id="PTHR12618:SF20">
    <property type="entry name" value="PHD AND RING FINGER DOMAIN-CONTAINING PROTEIN 1"/>
    <property type="match status" value="1"/>
</dbReference>
<evidence type="ECO:0000256" key="1">
    <source>
        <dbReference type="PROSITE-ProRule" id="PRU00175"/>
    </source>
</evidence>
<reference evidence="4" key="1">
    <citation type="journal article" date="2020" name="Stud. Mycol.">
        <title>101 Dothideomycetes genomes: a test case for predicting lifestyles and emergence of pathogens.</title>
        <authorList>
            <person name="Haridas S."/>
            <person name="Albert R."/>
            <person name="Binder M."/>
            <person name="Bloem J."/>
            <person name="Labutti K."/>
            <person name="Salamov A."/>
            <person name="Andreopoulos B."/>
            <person name="Baker S."/>
            <person name="Barry K."/>
            <person name="Bills G."/>
            <person name="Bluhm B."/>
            <person name="Cannon C."/>
            <person name="Castanera R."/>
            <person name="Culley D."/>
            <person name="Daum C."/>
            <person name="Ezra D."/>
            <person name="Gonzalez J."/>
            <person name="Henrissat B."/>
            <person name="Kuo A."/>
            <person name="Liang C."/>
            <person name="Lipzen A."/>
            <person name="Lutzoni F."/>
            <person name="Magnuson J."/>
            <person name="Mondo S."/>
            <person name="Nolan M."/>
            <person name="Ohm R."/>
            <person name="Pangilinan J."/>
            <person name="Park H.-J."/>
            <person name="Ramirez L."/>
            <person name="Alfaro M."/>
            <person name="Sun H."/>
            <person name="Tritt A."/>
            <person name="Yoshinaga Y."/>
            <person name="Zwiers L.-H."/>
            <person name="Turgeon B."/>
            <person name="Goodwin S."/>
            <person name="Spatafora J."/>
            <person name="Crous P."/>
            <person name="Grigoriev I."/>
        </authorList>
    </citation>
    <scope>NUCLEOTIDE SEQUENCE</scope>
    <source>
        <strain evidence="4">CBS 480.64</strain>
    </source>
</reference>
<dbReference type="InterPro" id="IPR001841">
    <property type="entry name" value="Znf_RING"/>
</dbReference>
<sequence>MAEQCIVCLNDLRGSESSDAPPVVIESIQSVDCDGVIAHVLPCKHNFHDACLAPWVERANSCPICRSKFNKVELSHVVGGKVLSSYTVEDKKQEAEVDASMLPNVIEDELYAIEHWEQCVICGVSDESIEHTYCDNSSWTCNDCSQSGVHAQIRRYARSNGYATWTHIWQEVSRFRDIDLGFDLDRNPSAQQLLELERWRRRLLIARTHPATAERLRNMAAARLQPQPASDCTEELRAWSDFDKARTSLESHATNQRKRKATSPPESPREEQRPRPPLKRARARRIPVAAEASEPGPSNMTLPCENSTFLTSLLKDVEKQPPMLHIPREQPASRDYSPTRSPSSSGQSTPRMLSPSPPPLSSSVLPLSPMSSSPFSACISDHGRRQRGRDISPSPCPPTHTLSFSSKEEVQRMVKKSLRPRYQEKEITKDQFTEINREVCRKLYDRIGSASSLASETERSKWQEVANEEVRVAIQALHLDE</sequence>
<dbReference type="SUPFAM" id="SSF57850">
    <property type="entry name" value="RING/U-box"/>
    <property type="match status" value="1"/>
</dbReference>
<feature type="region of interest" description="Disordered" evidence="2">
    <location>
        <begin position="248"/>
        <end position="283"/>
    </location>
</feature>
<feature type="region of interest" description="Disordered" evidence="2">
    <location>
        <begin position="325"/>
        <end position="408"/>
    </location>
</feature>
<dbReference type="SMART" id="SM00184">
    <property type="entry name" value="RING"/>
    <property type="match status" value="1"/>
</dbReference>
<accession>A0A6A7C1X6</accession>
<dbReference type="OrthoDB" id="8062037at2759"/>
<evidence type="ECO:0000259" key="3">
    <source>
        <dbReference type="PROSITE" id="PS50089"/>
    </source>
</evidence>
<dbReference type="Gene3D" id="3.30.40.10">
    <property type="entry name" value="Zinc/RING finger domain, C3HC4 (zinc finger)"/>
    <property type="match status" value="1"/>
</dbReference>
<evidence type="ECO:0000313" key="5">
    <source>
        <dbReference type="Proteomes" id="UP000799421"/>
    </source>
</evidence>
<dbReference type="EMBL" id="MU005973">
    <property type="protein sequence ID" value="KAF2861403.1"/>
    <property type="molecule type" value="Genomic_DNA"/>
</dbReference>
<protein>
    <recommendedName>
        <fullName evidence="3">RING-type domain-containing protein</fullName>
    </recommendedName>
</protein>
<keyword evidence="1" id="KW-0479">Metal-binding</keyword>
<dbReference type="InterPro" id="IPR013083">
    <property type="entry name" value="Znf_RING/FYVE/PHD"/>
</dbReference>
<feature type="compositionally biased region" description="Low complexity" evidence="2">
    <location>
        <begin position="361"/>
        <end position="376"/>
    </location>
</feature>
<name>A0A6A7C1X6_9PEZI</name>
<dbReference type="InterPro" id="IPR047157">
    <property type="entry name" value="PHRF1/Atg35"/>
</dbReference>
<dbReference type="Proteomes" id="UP000799421">
    <property type="component" value="Unassembled WGS sequence"/>
</dbReference>
<feature type="compositionally biased region" description="Low complexity" evidence="2">
    <location>
        <begin position="333"/>
        <end position="354"/>
    </location>
</feature>
<dbReference type="PROSITE" id="PS50089">
    <property type="entry name" value="ZF_RING_2"/>
    <property type="match status" value="1"/>
</dbReference>
<evidence type="ECO:0000256" key="2">
    <source>
        <dbReference type="SAM" id="MobiDB-lite"/>
    </source>
</evidence>
<dbReference type="PANTHER" id="PTHR12618">
    <property type="entry name" value="PHD AND RING FINGER DOMAIN-CONTAINING PROTEIN 1"/>
    <property type="match status" value="1"/>
</dbReference>